<protein>
    <recommendedName>
        <fullName evidence="2">LysM domain-containing protein</fullName>
    </recommendedName>
</protein>
<keyword evidence="4" id="KW-1185">Reference proteome</keyword>
<dbReference type="Pfam" id="PF01476">
    <property type="entry name" value="LysM"/>
    <property type="match status" value="1"/>
</dbReference>
<sequence length="157" mass="16236">MSVAIDIDGFGGGEWEAGRRSCERVLGRAGTRRQVGARRPGGRPLSYDGSRVRVSRAAHVRQAQDVGWPAVVVGMLATALVVAGLFGLAQWRSGSDVATATEVVRVHPGESLGDVAGRVVPGAPVDRVVERIVELNALGGSGLHPGQTLVVPVSVTG</sequence>
<dbReference type="EMBL" id="BAABFB010000029">
    <property type="protein sequence ID" value="GAA4476795.1"/>
    <property type="molecule type" value="Genomic_DNA"/>
</dbReference>
<evidence type="ECO:0000259" key="2">
    <source>
        <dbReference type="Pfam" id="PF01476"/>
    </source>
</evidence>
<proteinExistence type="predicted"/>
<keyword evidence="1" id="KW-0812">Transmembrane</keyword>
<comment type="caution">
    <text evidence="3">The sequence shown here is derived from an EMBL/GenBank/DDBJ whole genome shotgun (WGS) entry which is preliminary data.</text>
</comment>
<accession>A0ABP8NX42</accession>
<evidence type="ECO:0000256" key="1">
    <source>
        <dbReference type="SAM" id="Phobius"/>
    </source>
</evidence>
<dbReference type="Proteomes" id="UP001501183">
    <property type="component" value="Unassembled WGS sequence"/>
</dbReference>
<dbReference type="InterPro" id="IPR036779">
    <property type="entry name" value="LysM_dom_sf"/>
</dbReference>
<evidence type="ECO:0000313" key="3">
    <source>
        <dbReference type="EMBL" id="GAA4476795.1"/>
    </source>
</evidence>
<evidence type="ECO:0000313" key="4">
    <source>
        <dbReference type="Proteomes" id="UP001501183"/>
    </source>
</evidence>
<reference evidence="4" key="1">
    <citation type="journal article" date="2019" name="Int. J. Syst. Evol. Microbiol.">
        <title>The Global Catalogue of Microorganisms (GCM) 10K type strain sequencing project: providing services to taxonomists for standard genome sequencing and annotation.</title>
        <authorList>
            <consortium name="The Broad Institute Genomics Platform"/>
            <consortium name="The Broad Institute Genome Sequencing Center for Infectious Disease"/>
            <person name="Wu L."/>
            <person name="Ma J."/>
        </authorList>
    </citation>
    <scope>NUCLEOTIDE SEQUENCE [LARGE SCALE GENOMIC DNA]</scope>
    <source>
        <strain evidence="4">JCM 32206</strain>
    </source>
</reference>
<keyword evidence="1" id="KW-1133">Transmembrane helix</keyword>
<dbReference type="InterPro" id="IPR018392">
    <property type="entry name" value="LysM"/>
</dbReference>
<dbReference type="Gene3D" id="3.10.350.10">
    <property type="entry name" value="LysM domain"/>
    <property type="match status" value="1"/>
</dbReference>
<feature type="transmembrane region" description="Helical" evidence="1">
    <location>
        <begin position="66"/>
        <end position="88"/>
    </location>
</feature>
<keyword evidence="1" id="KW-0472">Membrane</keyword>
<gene>
    <name evidence="3" type="ORF">GCM10023094_17560</name>
</gene>
<organism evidence="3 4">
    <name type="scientific">Rhodococcus olei</name>
    <dbReference type="NCBI Taxonomy" id="2161675"/>
    <lineage>
        <taxon>Bacteria</taxon>
        <taxon>Bacillati</taxon>
        <taxon>Actinomycetota</taxon>
        <taxon>Actinomycetes</taxon>
        <taxon>Mycobacteriales</taxon>
        <taxon>Nocardiaceae</taxon>
        <taxon>Rhodococcus</taxon>
    </lineage>
</organism>
<name>A0ABP8NX42_9NOCA</name>
<dbReference type="RefSeq" id="WP_345343689.1">
    <property type="nucleotide sequence ID" value="NZ_BAABFB010000029.1"/>
</dbReference>
<feature type="domain" description="LysM" evidence="2">
    <location>
        <begin position="105"/>
        <end position="152"/>
    </location>
</feature>